<reference evidence="1 2" key="1">
    <citation type="journal article" date="2020" name="ISME J.">
        <title>Comparative genomics reveals insights into cyanobacterial evolution and habitat adaptation.</title>
        <authorList>
            <person name="Chen M.Y."/>
            <person name="Teng W.K."/>
            <person name="Zhao L."/>
            <person name="Hu C.X."/>
            <person name="Zhou Y.K."/>
            <person name="Han B.P."/>
            <person name="Song L.R."/>
            <person name="Shu W.S."/>
        </authorList>
    </citation>
    <scope>NUCLEOTIDE SEQUENCE [LARGE SCALE GENOMIC DNA]</scope>
    <source>
        <strain evidence="1 2">FACHB-248</strain>
    </source>
</reference>
<keyword evidence="2" id="KW-1185">Reference proteome</keyword>
<name>A0ABR8GY76_9CYAN</name>
<dbReference type="Pfam" id="PF08814">
    <property type="entry name" value="XisH"/>
    <property type="match status" value="1"/>
</dbReference>
<gene>
    <name evidence="1" type="ORF">H6G81_27230</name>
</gene>
<dbReference type="CDD" id="cd22366">
    <property type="entry name" value="XisH-like"/>
    <property type="match status" value="1"/>
</dbReference>
<dbReference type="InterPro" id="IPR011335">
    <property type="entry name" value="Restrct_endonuc-II-like"/>
</dbReference>
<protein>
    <submittedName>
        <fullName evidence="1">XisH family protein</fullName>
    </submittedName>
</protein>
<accession>A0ABR8GY76</accession>
<dbReference type="InterPro" id="IPR011856">
    <property type="entry name" value="tRNA_endonuc-like_dom_sf"/>
</dbReference>
<dbReference type="Proteomes" id="UP000660380">
    <property type="component" value="Unassembled WGS sequence"/>
</dbReference>
<organism evidence="1 2">
    <name type="scientific">Scytonema hofmannii FACHB-248</name>
    <dbReference type="NCBI Taxonomy" id="1842502"/>
    <lineage>
        <taxon>Bacteria</taxon>
        <taxon>Bacillati</taxon>
        <taxon>Cyanobacteriota</taxon>
        <taxon>Cyanophyceae</taxon>
        <taxon>Nostocales</taxon>
        <taxon>Scytonemataceae</taxon>
        <taxon>Scytonema</taxon>
    </lineage>
</organism>
<dbReference type="InterPro" id="IPR014919">
    <property type="entry name" value="XisH"/>
</dbReference>
<evidence type="ECO:0000313" key="1">
    <source>
        <dbReference type="EMBL" id="MBD2608108.1"/>
    </source>
</evidence>
<dbReference type="EMBL" id="JACJTA010000083">
    <property type="protein sequence ID" value="MBD2608108.1"/>
    <property type="molecule type" value="Genomic_DNA"/>
</dbReference>
<sequence length="138" mass="15914">MPAKDVYHNVVITALEKDGWLITDDPFKLKCGTKDLYIDLGAEKLIVAQKGQQKIAVEIKSFLSQSPVRDLENALGQFILYYDILEEQGSERILYLAIPHRTYTEIFTEPIGKILLKKNRLRLLVFDPKQEVIVQWIP</sequence>
<comment type="caution">
    <text evidence="1">The sequence shown here is derived from an EMBL/GenBank/DDBJ whole genome shotgun (WGS) entry which is preliminary data.</text>
</comment>
<dbReference type="SUPFAM" id="SSF52980">
    <property type="entry name" value="Restriction endonuclease-like"/>
    <property type="match status" value="1"/>
</dbReference>
<dbReference type="Gene3D" id="3.40.1350.10">
    <property type="match status" value="1"/>
</dbReference>
<dbReference type="RefSeq" id="WP_029632995.1">
    <property type="nucleotide sequence ID" value="NZ_JACJTA010000083.1"/>
</dbReference>
<evidence type="ECO:0000313" key="2">
    <source>
        <dbReference type="Proteomes" id="UP000660380"/>
    </source>
</evidence>
<proteinExistence type="predicted"/>